<evidence type="ECO:0000313" key="2">
    <source>
        <dbReference type="Proteomes" id="UP000308230"/>
    </source>
</evidence>
<gene>
    <name evidence="1" type="ORF">FCL54_20250</name>
</gene>
<organism evidence="1 2">
    <name type="scientific">Exobacillus caeni</name>
    <dbReference type="NCBI Taxonomy" id="2574798"/>
    <lineage>
        <taxon>Bacteria</taxon>
        <taxon>Bacillati</taxon>
        <taxon>Bacillota</taxon>
        <taxon>Bacilli</taxon>
        <taxon>Bacillales</taxon>
        <taxon>Guptibacillaceae</taxon>
        <taxon>Exobacillus</taxon>
    </lineage>
</organism>
<dbReference type="OrthoDB" id="2053805at2"/>
<keyword evidence="2" id="KW-1185">Reference proteome</keyword>
<evidence type="ECO:0000313" key="1">
    <source>
        <dbReference type="EMBL" id="TLS35432.1"/>
    </source>
</evidence>
<sequence length="68" mass="7641">MGREASTKPSYEIFAYLTLNKERIIAGGVLCLYAENEKDLKTMTRDIAKGLKADVVKLTNGDYMVIRI</sequence>
<comment type="caution">
    <text evidence="1">The sequence shown here is derived from an EMBL/GenBank/DDBJ whole genome shotgun (WGS) entry which is preliminary data.</text>
</comment>
<reference evidence="1 2" key="1">
    <citation type="submission" date="2019-04" db="EMBL/GenBank/DDBJ databases">
        <title>Bacillus caeni sp. nov., a bacterium isolated from mangrove sediment.</title>
        <authorList>
            <person name="Huang H."/>
            <person name="Mo K."/>
            <person name="Hu Y."/>
        </authorList>
    </citation>
    <scope>NUCLEOTIDE SEQUENCE [LARGE SCALE GENOMIC DNA]</scope>
    <source>
        <strain evidence="1 2">HB172195</strain>
    </source>
</reference>
<dbReference type="Pfam" id="PF21835">
    <property type="entry name" value="YIEGIA_cap"/>
    <property type="match status" value="1"/>
</dbReference>
<protein>
    <submittedName>
        <fullName evidence="1">Uncharacterized protein</fullName>
    </submittedName>
</protein>
<dbReference type="Proteomes" id="UP000308230">
    <property type="component" value="Unassembled WGS sequence"/>
</dbReference>
<dbReference type="AlphaFoldDB" id="A0A5R9EW17"/>
<dbReference type="InterPro" id="IPR054055">
    <property type="entry name" value="YpzH"/>
</dbReference>
<dbReference type="EMBL" id="SWLG01000021">
    <property type="protein sequence ID" value="TLS35432.1"/>
    <property type="molecule type" value="Genomic_DNA"/>
</dbReference>
<dbReference type="RefSeq" id="WP_138128883.1">
    <property type="nucleotide sequence ID" value="NZ_SWLG01000021.1"/>
</dbReference>
<name>A0A5R9EW17_9BACL</name>
<proteinExistence type="predicted"/>
<accession>A0A5R9EW17</accession>